<sequence length="132" mass="14178">MGCPGQARTKPRSKLAVATLPETSPDGGRRHHVTCGARPHACRNACGPWRVMRQPVAHPAVGASSGRNQQPPCTEYGAHTGHDVTQPALPQRPASVPQSCGQRATRSRPSRDQHEMMSGDTHNCFEGSEPQL</sequence>
<evidence type="ECO:0000313" key="2">
    <source>
        <dbReference type="EMBL" id="KZV38247.1"/>
    </source>
</evidence>
<gene>
    <name evidence="2" type="ORF">F511_28861</name>
</gene>
<protein>
    <submittedName>
        <fullName evidence="2">Uncharacterized protein</fullName>
    </submittedName>
</protein>
<reference evidence="2 3" key="1">
    <citation type="journal article" date="2015" name="Proc. Natl. Acad. Sci. U.S.A.">
        <title>The resurrection genome of Boea hygrometrica: A blueprint for survival of dehydration.</title>
        <authorList>
            <person name="Xiao L."/>
            <person name="Yang G."/>
            <person name="Zhang L."/>
            <person name="Yang X."/>
            <person name="Zhao S."/>
            <person name="Ji Z."/>
            <person name="Zhou Q."/>
            <person name="Hu M."/>
            <person name="Wang Y."/>
            <person name="Chen M."/>
            <person name="Xu Y."/>
            <person name="Jin H."/>
            <person name="Xiao X."/>
            <person name="Hu G."/>
            <person name="Bao F."/>
            <person name="Hu Y."/>
            <person name="Wan P."/>
            <person name="Li L."/>
            <person name="Deng X."/>
            <person name="Kuang T."/>
            <person name="Xiang C."/>
            <person name="Zhu J.K."/>
            <person name="Oliver M.J."/>
            <person name="He Y."/>
        </authorList>
    </citation>
    <scope>NUCLEOTIDE SEQUENCE [LARGE SCALE GENOMIC DNA]</scope>
    <source>
        <strain evidence="3">cv. XS01</strain>
    </source>
</reference>
<organism evidence="2 3">
    <name type="scientific">Dorcoceras hygrometricum</name>
    <dbReference type="NCBI Taxonomy" id="472368"/>
    <lineage>
        <taxon>Eukaryota</taxon>
        <taxon>Viridiplantae</taxon>
        <taxon>Streptophyta</taxon>
        <taxon>Embryophyta</taxon>
        <taxon>Tracheophyta</taxon>
        <taxon>Spermatophyta</taxon>
        <taxon>Magnoliopsida</taxon>
        <taxon>eudicotyledons</taxon>
        <taxon>Gunneridae</taxon>
        <taxon>Pentapetalae</taxon>
        <taxon>asterids</taxon>
        <taxon>lamiids</taxon>
        <taxon>Lamiales</taxon>
        <taxon>Gesneriaceae</taxon>
        <taxon>Didymocarpoideae</taxon>
        <taxon>Trichosporeae</taxon>
        <taxon>Loxocarpinae</taxon>
        <taxon>Dorcoceras</taxon>
    </lineage>
</organism>
<feature type="region of interest" description="Disordered" evidence="1">
    <location>
        <begin position="1"/>
        <end position="33"/>
    </location>
</feature>
<proteinExistence type="predicted"/>
<dbReference type="Proteomes" id="UP000250235">
    <property type="component" value="Unassembled WGS sequence"/>
</dbReference>
<name>A0A2Z7C150_9LAMI</name>
<keyword evidence="3" id="KW-1185">Reference proteome</keyword>
<feature type="region of interest" description="Disordered" evidence="1">
    <location>
        <begin position="57"/>
        <end position="132"/>
    </location>
</feature>
<dbReference type="EMBL" id="KV001998">
    <property type="protein sequence ID" value="KZV38247.1"/>
    <property type="molecule type" value="Genomic_DNA"/>
</dbReference>
<evidence type="ECO:0000313" key="3">
    <source>
        <dbReference type="Proteomes" id="UP000250235"/>
    </source>
</evidence>
<dbReference type="AlphaFoldDB" id="A0A2Z7C150"/>
<evidence type="ECO:0000256" key="1">
    <source>
        <dbReference type="SAM" id="MobiDB-lite"/>
    </source>
</evidence>
<accession>A0A2Z7C150</accession>